<dbReference type="AlphaFoldDB" id="A0A2T7BEL5"/>
<dbReference type="GO" id="GO:0016020">
    <property type="term" value="C:membrane"/>
    <property type="evidence" value="ECO:0007669"/>
    <property type="project" value="TreeGrafter"/>
</dbReference>
<reference evidence="5 6" key="1">
    <citation type="submission" date="2018-04" db="EMBL/GenBank/DDBJ databases">
        <title>Chitinophaga fuyangensis sp. nov., isolated from soil in a chemical factory.</title>
        <authorList>
            <person name="Chen K."/>
        </authorList>
    </citation>
    <scope>NUCLEOTIDE SEQUENCE [LARGE SCALE GENOMIC DNA]</scope>
    <source>
        <strain evidence="5 6">LY-1</strain>
    </source>
</reference>
<dbReference type="PANTHER" id="PTHR44196">
    <property type="entry name" value="DEHYDROGENASE/REDUCTASE SDR FAMILY MEMBER 7B"/>
    <property type="match status" value="1"/>
</dbReference>
<dbReference type="Proteomes" id="UP000244450">
    <property type="component" value="Unassembled WGS sequence"/>
</dbReference>
<dbReference type="RefSeq" id="WP_108686568.1">
    <property type="nucleotide sequence ID" value="NZ_QCYK01000002.1"/>
</dbReference>
<dbReference type="EMBL" id="QCYK01000002">
    <property type="protein sequence ID" value="PUZ24727.1"/>
    <property type="molecule type" value="Genomic_DNA"/>
</dbReference>
<dbReference type="PIRSF" id="PIRSF000126">
    <property type="entry name" value="11-beta-HSD1"/>
    <property type="match status" value="1"/>
</dbReference>
<evidence type="ECO:0000259" key="4">
    <source>
        <dbReference type="SMART" id="SM00822"/>
    </source>
</evidence>
<dbReference type="OrthoDB" id="9808814at2"/>
<dbReference type="InterPro" id="IPR020904">
    <property type="entry name" value="Sc_DH/Rdtase_CS"/>
</dbReference>
<proteinExistence type="inferred from homology"/>
<dbReference type="SMART" id="SM00822">
    <property type="entry name" value="PKS_KR"/>
    <property type="match status" value="1"/>
</dbReference>
<protein>
    <submittedName>
        <fullName evidence="5">Short-chain dehydrogenase</fullName>
    </submittedName>
</protein>
<sequence length="260" mass="28146">MSSYALITGASKGLGEAMAVELAKRHYNLLLVARSGDALRALADRLSVTYNVQASWLALDLSAPEAPAKVEAWCRQEAFPITVLVNNAGYAVWGPFLQKPLADHLNMLQLNMQTVVELTYRLLPIMQQQPKCYLLNVASTAAYQAVPTLSGYAASKSFVLTFTRGLRQELKAKNVSVTCLCPGPVNTNFLDRAGMDAIRATAEKFGTPPEPVAKAAIKALFRGKAEVIPGAVNWLSASATRIVPKALVEKIAGSLYNKFY</sequence>
<dbReference type="Gene3D" id="3.40.50.720">
    <property type="entry name" value="NAD(P)-binding Rossmann-like Domain"/>
    <property type="match status" value="1"/>
</dbReference>
<dbReference type="PRINTS" id="PR00081">
    <property type="entry name" value="GDHRDH"/>
</dbReference>
<dbReference type="InterPro" id="IPR002347">
    <property type="entry name" value="SDR_fam"/>
</dbReference>
<dbReference type="PRINTS" id="PR00080">
    <property type="entry name" value="SDRFAMILY"/>
</dbReference>
<dbReference type="InterPro" id="IPR036291">
    <property type="entry name" value="NAD(P)-bd_dom_sf"/>
</dbReference>
<dbReference type="PROSITE" id="PS00061">
    <property type="entry name" value="ADH_SHORT"/>
    <property type="match status" value="1"/>
</dbReference>
<dbReference type="SUPFAM" id="SSF51735">
    <property type="entry name" value="NAD(P)-binding Rossmann-fold domains"/>
    <property type="match status" value="1"/>
</dbReference>
<name>A0A2T7BEL5_9BACT</name>
<gene>
    <name evidence="5" type="ORF">DCC81_10305</name>
</gene>
<evidence type="ECO:0000256" key="1">
    <source>
        <dbReference type="ARBA" id="ARBA00006484"/>
    </source>
</evidence>
<dbReference type="Pfam" id="PF00106">
    <property type="entry name" value="adh_short"/>
    <property type="match status" value="1"/>
</dbReference>
<evidence type="ECO:0000256" key="3">
    <source>
        <dbReference type="RuleBase" id="RU000363"/>
    </source>
</evidence>
<comment type="similarity">
    <text evidence="1 3">Belongs to the short-chain dehydrogenases/reductases (SDR) family.</text>
</comment>
<dbReference type="GO" id="GO:0016491">
    <property type="term" value="F:oxidoreductase activity"/>
    <property type="evidence" value="ECO:0007669"/>
    <property type="project" value="UniProtKB-KW"/>
</dbReference>
<dbReference type="InterPro" id="IPR057326">
    <property type="entry name" value="KR_dom"/>
</dbReference>
<evidence type="ECO:0000313" key="6">
    <source>
        <dbReference type="Proteomes" id="UP000244450"/>
    </source>
</evidence>
<feature type="domain" description="Ketoreductase" evidence="4">
    <location>
        <begin position="3"/>
        <end position="184"/>
    </location>
</feature>
<evidence type="ECO:0000256" key="2">
    <source>
        <dbReference type="ARBA" id="ARBA00023002"/>
    </source>
</evidence>
<comment type="caution">
    <text evidence="5">The sequence shown here is derived from an EMBL/GenBank/DDBJ whole genome shotgun (WGS) entry which is preliminary data.</text>
</comment>
<keyword evidence="2" id="KW-0560">Oxidoreductase</keyword>
<dbReference type="PANTHER" id="PTHR44196:SF2">
    <property type="entry name" value="SHORT-CHAIN DEHYDROGENASE-RELATED"/>
    <property type="match status" value="1"/>
</dbReference>
<organism evidence="5 6">
    <name type="scientific">Chitinophaga parva</name>
    <dbReference type="NCBI Taxonomy" id="2169414"/>
    <lineage>
        <taxon>Bacteria</taxon>
        <taxon>Pseudomonadati</taxon>
        <taxon>Bacteroidota</taxon>
        <taxon>Chitinophagia</taxon>
        <taxon>Chitinophagales</taxon>
        <taxon>Chitinophagaceae</taxon>
        <taxon>Chitinophaga</taxon>
    </lineage>
</organism>
<accession>A0A2T7BEL5</accession>
<evidence type="ECO:0000313" key="5">
    <source>
        <dbReference type="EMBL" id="PUZ24727.1"/>
    </source>
</evidence>
<keyword evidence="6" id="KW-1185">Reference proteome</keyword>